<sequence>MNDIFGEGASGATAEEFAATSTNVYVRSQVQIALCKPEAKGRKLSAVEALRAYGIETLRAVASEGYAPLVTSRDEPANTLKRRRLELGLDIKDVAKASGLDVEVIKNIETSGRPSKIRDIEKLSVSLALDERIVGFSKVVGDPELGVRLRELRSNQDTTRFDPSSVLKLAEAGWIIARHNEIERMLKIDLHPIVSKGLLQTSDYRYKTAERGYELAERVREALGLTVEEPVASVRDLIERTLGIPLVQDKLTSRFAGATIANGSNRGIVVNEEGQNEKVPVRRMTLAHEIGHLVGDPDDQLNRLRVDTYDTLNSNAANVTDPVERRANGFAVAFLAPPSAVKAIARTYDVPGRIVEEIVNTFGISKTAASNHLVNVTGMEVSRHDLRFVKETTDWTPSENLTLDYFPIQGTPLRKRGRFASLVVKAQQGGHISKDTAASWLNTDIDSYMTGSQTILDLQG</sequence>
<keyword evidence="3" id="KW-0614">Plasmid</keyword>
<dbReference type="Gene3D" id="1.10.10.2910">
    <property type="match status" value="1"/>
</dbReference>
<evidence type="ECO:0000256" key="1">
    <source>
        <dbReference type="ARBA" id="ARBA00007227"/>
    </source>
</evidence>
<geneLocation type="plasmid" evidence="3">
    <name>unnamed</name>
</geneLocation>
<keyword evidence="4" id="KW-1185">Reference proteome</keyword>
<dbReference type="PANTHER" id="PTHR43236:SF2">
    <property type="entry name" value="BLL0069 PROTEIN"/>
    <property type="match status" value="1"/>
</dbReference>
<dbReference type="PANTHER" id="PTHR43236">
    <property type="entry name" value="ANTITOXIN HIGA1"/>
    <property type="match status" value="1"/>
</dbReference>
<feature type="domain" description="HTH cro/C1-type" evidence="2">
    <location>
        <begin position="80"/>
        <end position="134"/>
    </location>
</feature>
<evidence type="ECO:0000313" key="4">
    <source>
        <dbReference type="Proteomes" id="UP001201844"/>
    </source>
</evidence>
<dbReference type="RefSeq" id="WP_241604805.1">
    <property type="nucleotide sequence ID" value="NZ_JAKVIN010000009.1"/>
</dbReference>
<comment type="similarity">
    <text evidence="1">Belongs to the short-chain fatty acyl-CoA assimilation regulator (ScfR) family.</text>
</comment>
<organism evidence="3 4">
    <name type="scientific">Shinella sedimenti</name>
    <dbReference type="NCBI Taxonomy" id="2919913"/>
    <lineage>
        <taxon>Bacteria</taxon>
        <taxon>Pseudomonadati</taxon>
        <taxon>Pseudomonadota</taxon>
        <taxon>Alphaproteobacteria</taxon>
        <taxon>Hyphomicrobiales</taxon>
        <taxon>Rhizobiaceae</taxon>
        <taxon>Shinella</taxon>
    </lineage>
</organism>
<proteinExistence type="inferred from homology"/>
<dbReference type="EMBL" id="JAKVIN010000009">
    <property type="protein sequence ID" value="MCJ8151525.1"/>
    <property type="molecule type" value="Genomic_DNA"/>
</dbReference>
<dbReference type="PROSITE" id="PS50943">
    <property type="entry name" value="HTH_CROC1"/>
    <property type="match status" value="1"/>
</dbReference>
<accession>A0ABT0CSD2</accession>
<dbReference type="InterPro" id="IPR001387">
    <property type="entry name" value="Cro/C1-type_HTH"/>
</dbReference>
<evidence type="ECO:0000259" key="2">
    <source>
        <dbReference type="PROSITE" id="PS50943"/>
    </source>
</evidence>
<dbReference type="Pfam" id="PF06114">
    <property type="entry name" value="Peptidase_M78"/>
    <property type="match status" value="1"/>
</dbReference>
<dbReference type="InterPro" id="IPR010359">
    <property type="entry name" value="IrrE_HExxH"/>
</dbReference>
<comment type="caution">
    <text evidence="3">The sequence shown here is derived from an EMBL/GenBank/DDBJ whole genome shotgun (WGS) entry which is preliminary data.</text>
</comment>
<dbReference type="Gene3D" id="1.10.260.40">
    <property type="entry name" value="lambda repressor-like DNA-binding domains"/>
    <property type="match status" value="1"/>
</dbReference>
<dbReference type="Proteomes" id="UP001201844">
    <property type="component" value="Unassembled WGS sequence"/>
</dbReference>
<dbReference type="CDD" id="cd00093">
    <property type="entry name" value="HTH_XRE"/>
    <property type="match status" value="1"/>
</dbReference>
<dbReference type="SMART" id="SM00530">
    <property type="entry name" value="HTH_XRE"/>
    <property type="match status" value="1"/>
</dbReference>
<gene>
    <name evidence="3" type="ORF">MKI86_20495</name>
</gene>
<dbReference type="SUPFAM" id="SSF47413">
    <property type="entry name" value="lambda repressor-like DNA-binding domains"/>
    <property type="match status" value="1"/>
</dbReference>
<reference evidence="3 4" key="1">
    <citation type="submission" date="2022-02" db="EMBL/GenBank/DDBJ databases">
        <title>Shinella B3.7 sp. nov., isolated from Sediment (Zhairuo Island).</title>
        <authorList>
            <person name="Chen G."/>
        </authorList>
    </citation>
    <scope>NUCLEOTIDE SEQUENCE [LARGE SCALE GENOMIC DNA]</scope>
    <source>
        <strain evidence="3 4">B3.7</strain>
        <plasmid evidence="3">unnamed</plasmid>
    </source>
</reference>
<dbReference type="InterPro" id="IPR052345">
    <property type="entry name" value="Rad_response_metalloprotease"/>
</dbReference>
<dbReference type="InterPro" id="IPR010982">
    <property type="entry name" value="Lambda_DNA-bd_dom_sf"/>
</dbReference>
<protein>
    <submittedName>
        <fullName evidence="3">XRE family transcriptional regulator</fullName>
    </submittedName>
</protein>
<name>A0ABT0CSD2_9HYPH</name>
<evidence type="ECO:0000313" key="3">
    <source>
        <dbReference type="EMBL" id="MCJ8151525.1"/>
    </source>
</evidence>